<dbReference type="KEGG" id="aaf:AURANDRAFT_67510"/>
<proteinExistence type="predicted"/>
<gene>
    <name evidence="2" type="ORF">AURANDRAFT_67510</name>
</gene>
<dbReference type="EMBL" id="GL833156">
    <property type="protein sequence ID" value="EGB04083.1"/>
    <property type="molecule type" value="Genomic_DNA"/>
</dbReference>
<feature type="region of interest" description="Disordered" evidence="1">
    <location>
        <begin position="148"/>
        <end position="177"/>
    </location>
</feature>
<feature type="region of interest" description="Disordered" evidence="1">
    <location>
        <begin position="668"/>
        <end position="688"/>
    </location>
</feature>
<feature type="compositionally biased region" description="Gly residues" evidence="1">
    <location>
        <begin position="673"/>
        <end position="688"/>
    </location>
</feature>
<organism evidence="3">
    <name type="scientific">Aureococcus anophagefferens</name>
    <name type="common">Harmful bloom alga</name>
    <dbReference type="NCBI Taxonomy" id="44056"/>
    <lineage>
        <taxon>Eukaryota</taxon>
        <taxon>Sar</taxon>
        <taxon>Stramenopiles</taxon>
        <taxon>Ochrophyta</taxon>
        <taxon>Pelagophyceae</taxon>
        <taxon>Pelagomonadales</taxon>
        <taxon>Pelagomonadaceae</taxon>
        <taxon>Aureococcus</taxon>
    </lineage>
</organism>
<evidence type="ECO:0000313" key="2">
    <source>
        <dbReference type="EMBL" id="EGB04083.1"/>
    </source>
</evidence>
<evidence type="ECO:0000256" key="1">
    <source>
        <dbReference type="SAM" id="MobiDB-lite"/>
    </source>
</evidence>
<sequence>MIKILGFSFLTNTIPARGIGGSYQYAKRERQTLQVPEQLCFYITPRKLRRLAFFERKADPSDQRKTLRISTVNRNRSMADPQLAALLAQQAAILDGVQKTLGRLEERDKDAASSLIAVNDRITADIAADKLERDATLASMKESFEAMKKSLEEVSNRSPPGAEEAKESPSTPSDITDFSTFHKGKLSKADQDHFSTSYGELSKGIGMNNLYHDTGLKIFTAVYNGKGTMENIGDLRKCISRYIEVHSLNKARRILDVKSYYSYTQGHDKFTDWINSSLVNAYSSAMNAIIGMKIDVTQLSGLQILRIDDVQLDESSARGEQVILWDKVPIDLFTKEKFLKDPFKYITEEGFKLKDQKFVISKILKHDKDLEMKTLSFHCIPMNFGDRTNEHQPYRNCLFKAGMNQSAEDRRYAPMSSMIPGDVNFNPAEHMDLTDFGSSDTVVSENLYAYLNNSFRNLSQKDKSELLSAEMENIRKISMGCKSYTLVQWVLSVLCGGQESILLHLQDYRKDVLDATTGAFSEFPLLDPNNIMKFVYQLNEKIGVMSNRDPYAYRSKKELMREVIQAMWRHMLFASFMGTPIIAINPARYKLSKQHKLVEELESCTFYLNDTDMDEVNQLYDACDRDETILSLLDETTAAFAANCGNKSATPGFKPKATSNRQKGRLKLRNRGKGGFGRGSGGFGRGGGKLHSTSSFNQIERKVVNLSSNDENDPMHKRKEAYIDRMKTAVKHAVPRSSQQARTSQRESDFGAAHHNVDVRDESNVPKTSMALQKFIYTQIKNGTFNQLDDDVKKELEQLQKATFKSLKTANVLEATDFQPDDVPEETMAAVYHQTGGELFSETKETILTMEELEEESNDSSFPAIMLTDTEIIWAERGRSDITNFDTRRYETQHPQPIFNIMKKDPTNVQYKSYKDFTIIASETTRAIYFAQFNFVKSSWKPNGIPLNTGIFYSDNAYVVALFAFG</sequence>
<dbReference type="AlphaFoldDB" id="F0YLE3"/>
<protein>
    <submittedName>
        <fullName evidence="2">Uncharacterized protein</fullName>
    </submittedName>
</protein>
<feature type="compositionally biased region" description="Polar residues" evidence="1">
    <location>
        <begin position="168"/>
        <end position="177"/>
    </location>
</feature>
<reference evidence="2 3" key="1">
    <citation type="journal article" date="2011" name="Proc. Natl. Acad. Sci. U.S.A.">
        <title>Niche of harmful alga Aureococcus anophagefferens revealed through ecogenomics.</title>
        <authorList>
            <person name="Gobler C.J."/>
            <person name="Berry D.L."/>
            <person name="Dyhrman S.T."/>
            <person name="Wilhelm S.W."/>
            <person name="Salamov A."/>
            <person name="Lobanov A.V."/>
            <person name="Zhang Y."/>
            <person name="Collier J.L."/>
            <person name="Wurch L.L."/>
            <person name="Kustka A.B."/>
            <person name="Dill B.D."/>
            <person name="Shah M."/>
            <person name="VerBerkmoes N.C."/>
            <person name="Kuo A."/>
            <person name="Terry A."/>
            <person name="Pangilinan J."/>
            <person name="Lindquist E.A."/>
            <person name="Lucas S."/>
            <person name="Paulsen I.T."/>
            <person name="Hattenrath-Lehmann T.K."/>
            <person name="Talmage S.C."/>
            <person name="Walker E.A."/>
            <person name="Koch F."/>
            <person name="Burson A.M."/>
            <person name="Marcoval M.A."/>
            <person name="Tang Y.Z."/>
            <person name="Lecleir G.R."/>
            <person name="Coyne K.J."/>
            <person name="Berg G.M."/>
            <person name="Bertrand E.M."/>
            <person name="Saito M.A."/>
            <person name="Gladyshev V.N."/>
            <person name="Grigoriev I.V."/>
        </authorList>
    </citation>
    <scope>NUCLEOTIDE SEQUENCE [LARGE SCALE GENOMIC DNA]</scope>
    <source>
        <strain evidence="3">CCMP 1984</strain>
    </source>
</reference>
<dbReference type="GeneID" id="20226276"/>
<keyword evidence="3" id="KW-1185">Reference proteome</keyword>
<name>F0YLE3_AURAN</name>
<dbReference type="RefSeq" id="XP_009041208.1">
    <property type="nucleotide sequence ID" value="XM_009042960.1"/>
</dbReference>
<dbReference type="InParanoid" id="F0YLE3"/>
<evidence type="ECO:0000313" key="3">
    <source>
        <dbReference type="Proteomes" id="UP000002729"/>
    </source>
</evidence>
<dbReference type="Proteomes" id="UP000002729">
    <property type="component" value="Unassembled WGS sequence"/>
</dbReference>
<feature type="region of interest" description="Disordered" evidence="1">
    <location>
        <begin position="732"/>
        <end position="754"/>
    </location>
</feature>
<accession>F0YLE3</accession>